<dbReference type="Gene3D" id="3.90.550.10">
    <property type="entry name" value="Spore Coat Polysaccharide Biosynthesis Protein SpsA, Chain A"/>
    <property type="match status" value="1"/>
</dbReference>
<keyword evidence="4" id="KW-1185">Reference proteome</keyword>
<dbReference type="CDD" id="cd02511">
    <property type="entry name" value="Beta4Glucosyltransferase"/>
    <property type="match status" value="1"/>
</dbReference>
<dbReference type="PANTHER" id="PTHR43630:SF2">
    <property type="entry name" value="GLYCOSYLTRANSFERASE"/>
    <property type="match status" value="1"/>
</dbReference>
<dbReference type="SUPFAM" id="SSF48452">
    <property type="entry name" value="TPR-like"/>
    <property type="match status" value="2"/>
</dbReference>
<dbReference type="Gene3D" id="1.25.40.10">
    <property type="entry name" value="Tetratricopeptide repeat domain"/>
    <property type="match status" value="3"/>
</dbReference>
<evidence type="ECO:0000313" key="4">
    <source>
        <dbReference type="Proteomes" id="UP000671913"/>
    </source>
</evidence>
<dbReference type="AlphaFoldDB" id="A0A975AWM6"/>
<dbReference type="SUPFAM" id="SSF53448">
    <property type="entry name" value="Nucleotide-diphospho-sugar transferases"/>
    <property type="match status" value="1"/>
</dbReference>
<dbReference type="KEGG" id="aaut:ACETAC_02860"/>
<gene>
    <name evidence="3" type="ORF">ACETAC_02860</name>
</gene>
<feature type="repeat" description="TPR" evidence="1">
    <location>
        <begin position="316"/>
        <end position="349"/>
    </location>
</feature>
<dbReference type="Pfam" id="PF00535">
    <property type="entry name" value="Glycos_transf_2"/>
    <property type="match status" value="1"/>
</dbReference>
<dbReference type="RefSeq" id="WP_284680563.1">
    <property type="nucleotide sequence ID" value="NZ_CP060096.1"/>
</dbReference>
<dbReference type="PANTHER" id="PTHR43630">
    <property type="entry name" value="POLY-BETA-1,6-N-ACETYL-D-GLUCOSAMINE SYNTHASE"/>
    <property type="match status" value="1"/>
</dbReference>
<accession>A0A975AWM6</accession>
<dbReference type="SMART" id="SM00028">
    <property type="entry name" value="TPR"/>
    <property type="match status" value="6"/>
</dbReference>
<dbReference type="EMBL" id="CP060096">
    <property type="protein sequence ID" value="QSZ27845.1"/>
    <property type="molecule type" value="Genomic_DNA"/>
</dbReference>
<reference evidence="3" key="1">
    <citation type="submission" date="2020-08" db="EMBL/GenBank/DDBJ databases">
        <title>Genomic insights into the carbon and energy metabolism of the first obligate autotrophic acetogenic bacterium Aceticella autotrophica gen. nov., sp. nov.</title>
        <authorList>
            <person name="Toshchakov S.V."/>
            <person name="Elcheninov A.G."/>
            <person name="Kublanov I.V."/>
            <person name="Frolov E.N."/>
            <person name="Lebedinsky A.V."/>
        </authorList>
    </citation>
    <scope>NUCLEOTIDE SEQUENCE</scope>
    <source>
        <strain evidence="3">3443-3Ac</strain>
    </source>
</reference>
<evidence type="ECO:0000256" key="1">
    <source>
        <dbReference type="PROSITE-ProRule" id="PRU00339"/>
    </source>
</evidence>
<name>A0A975AWM6_9THEO</name>
<sequence length="587" mass="68735">MLSLCMIVKNEENNLLRCLKSVKEIVDEMVIVDTGSTDRTVEIAESFGANVYYYKWNNDFSAARNFAMDKAEGEWILLMDADDELDGKEAYKIKSLLKDVKIDAYLFETISYVGDRPGIDTLSNLNVRIIKNKAEYRFTGAIHEQILMSVLQKGGIVREIPIKVYHYGYLNQNIKDKDKRKRNMGILEEELKKDPENPFHNFNMGTEYMALGNNEKAYEHFKKAYDNLEDVKTGYTSKLLIRMIMCLSQLNRIDDALKLCNESLKKYADITDIVFLKGMIHHRLRQYSLALKSFMKCIEMGDPPLLDRFITGVGGFKAYYAMGEIYYEMMDYHEAINCYLNSLRMNPLNKDILYKLSDLYFNIYDEKTAADKIKSHFDDSYSSYVILSDIFFTKSKYDLALEYIDKALNDIKNNITYYIKGRILMYMHKYEDAEKFFDMILEGEYLREGTVDNIICRLLTGGELEKPMKVLSEISHDEYIVYFRLNSLLNNEVPIPFSTVKSRIYSDIIFFILDRLFQLQEFNLFEKALNMLNLVDEKDILLRLGKLYFKHGVYKLAEEELMRSMKLFDVMDNEGLSMLNVIYSKKK</sequence>
<dbReference type="Proteomes" id="UP000671913">
    <property type="component" value="Chromosome"/>
</dbReference>
<dbReference type="InterPro" id="IPR019734">
    <property type="entry name" value="TPR_rpt"/>
</dbReference>
<dbReference type="InterPro" id="IPR011990">
    <property type="entry name" value="TPR-like_helical_dom_sf"/>
</dbReference>
<feature type="domain" description="Glycosyltransferase 2-like" evidence="2">
    <location>
        <begin position="3"/>
        <end position="122"/>
    </location>
</feature>
<dbReference type="InterPro" id="IPR001173">
    <property type="entry name" value="Glyco_trans_2-like"/>
</dbReference>
<protein>
    <submittedName>
        <fullName evidence="3">Glycosyltransferase</fullName>
    </submittedName>
</protein>
<evidence type="ECO:0000259" key="2">
    <source>
        <dbReference type="Pfam" id="PF00535"/>
    </source>
</evidence>
<dbReference type="InterPro" id="IPR029044">
    <property type="entry name" value="Nucleotide-diphossugar_trans"/>
</dbReference>
<keyword evidence="1" id="KW-0802">TPR repeat</keyword>
<evidence type="ECO:0000313" key="3">
    <source>
        <dbReference type="EMBL" id="QSZ27845.1"/>
    </source>
</evidence>
<dbReference type="Pfam" id="PF13181">
    <property type="entry name" value="TPR_8"/>
    <property type="match status" value="3"/>
</dbReference>
<organism evidence="3 4">
    <name type="scientific">Aceticella autotrophica</name>
    <dbReference type="NCBI Taxonomy" id="2755338"/>
    <lineage>
        <taxon>Bacteria</taxon>
        <taxon>Bacillati</taxon>
        <taxon>Bacillota</taxon>
        <taxon>Clostridia</taxon>
        <taxon>Thermoanaerobacterales</taxon>
        <taxon>Thermoanaerobacteraceae</taxon>
        <taxon>Aceticella</taxon>
    </lineage>
</organism>
<dbReference type="PROSITE" id="PS50293">
    <property type="entry name" value="TPR_REGION"/>
    <property type="match status" value="1"/>
</dbReference>
<proteinExistence type="predicted"/>
<dbReference type="PROSITE" id="PS50005">
    <property type="entry name" value="TPR"/>
    <property type="match status" value="1"/>
</dbReference>